<feature type="compositionally biased region" description="Basic and acidic residues" evidence="2">
    <location>
        <begin position="205"/>
        <end position="221"/>
    </location>
</feature>
<reference evidence="3 4" key="1">
    <citation type="submission" date="2021-06" db="EMBL/GenBank/DDBJ databases">
        <title>Caerostris darwini draft genome.</title>
        <authorList>
            <person name="Kono N."/>
            <person name="Arakawa K."/>
        </authorList>
    </citation>
    <scope>NUCLEOTIDE SEQUENCE [LARGE SCALE GENOMIC DNA]</scope>
</reference>
<comment type="caution">
    <text evidence="3">The sequence shown here is derived from an EMBL/GenBank/DDBJ whole genome shotgun (WGS) entry which is preliminary data.</text>
</comment>
<evidence type="ECO:0000313" key="4">
    <source>
        <dbReference type="Proteomes" id="UP001054837"/>
    </source>
</evidence>
<keyword evidence="1" id="KW-0175">Coiled coil</keyword>
<evidence type="ECO:0000256" key="2">
    <source>
        <dbReference type="SAM" id="MobiDB-lite"/>
    </source>
</evidence>
<feature type="region of interest" description="Disordered" evidence="2">
    <location>
        <begin position="204"/>
        <end position="226"/>
    </location>
</feature>
<accession>A0AAV4V126</accession>
<feature type="compositionally biased region" description="Basic and acidic residues" evidence="2">
    <location>
        <begin position="71"/>
        <end position="80"/>
    </location>
</feature>
<feature type="compositionally biased region" description="Basic and acidic residues" evidence="2">
    <location>
        <begin position="48"/>
        <end position="58"/>
    </location>
</feature>
<keyword evidence="4" id="KW-1185">Reference proteome</keyword>
<name>A0AAV4V126_9ARAC</name>
<dbReference type="Proteomes" id="UP001054837">
    <property type="component" value="Unassembled WGS sequence"/>
</dbReference>
<gene>
    <name evidence="3" type="ORF">CDAR_442431</name>
</gene>
<proteinExistence type="predicted"/>
<protein>
    <submittedName>
        <fullName evidence="3">Uncharacterized protein</fullName>
    </submittedName>
</protein>
<dbReference type="AlphaFoldDB" id="A0AAV4V126"/>
<organism evidence="3 4">
    <name type="scientific">Caerostris darwini</name>
    <dbReference type="NCBI Taxonomy" id="1538125"/>
    <lineage>
        <taxon>Eukaryota</taxon>
        <taxon>Metazoa</taxon>
        <taxon>Ecdysozoa</taxon>
        <taxon>Arthropoda</taxon>
        <taxon>Chelicerata</taxon>
        <taxon>Arachnida</taxon>
        <taxon>Araneae</taxon>
        <taxon>Araneomorphae</taxon>
        <taxon>Entelegynae</taxon>
        <taxon>Araneoidea</taxon>
        <taxon>Araneidae</taxon>
        <taxon>Caerostris</taxon>
    </lineage>
</organism>
<dbReference type="EMBL" id="BPLQ01012194">
    <property type="protein sequence ID" value="GIY63584.1"/>
    <property type="molecule type" value="Genomic_DNA"/>
</dbReference>
<evidence type="ECO:0000313" key="3">
    <source>
        <dbReference type="EMBL" id="GIY63584.1"/>
    </source>
</evidence>
<feature type="region of interest" description="Disordered" evidence="2">
    <location>
        <begin position="37"/>
        <end position="84"/>
    </location>
</feature>
<sequence>MWIYVKTQDLGVGDTMDWMTISCSVVLPDFVQIPGTTSTSIQKRHQKRQEDSRNESSEARQSANIADTTAEESKAEERSWLESNSLSQLQAKRRQLSEQRERKRQRILELHELIKATGTQEQLEMRLENQQVGVRQIRETEIAEARARKLKTIRICHKRARETETPEQRERRLESARVRYKRARAVETPEEHERRLKRRRVRNQRIRESETPEQKMTRQEPIEFDPQPSASADIVIKDEFVVSSEDCHGISADVPSCTEPTSHVTLSVACLGSSQQPDNGQYVQLKEILIAEILLCNYDKYSDVGCPNICKRQRTSSMLSESALGRRCPSESAVGECFNAMP</sequence>
<evidence type="ECO:0000256" key="1">
    <source>
        <dbReference type="SAM" id="Coils"/>
    </source>
</evidence>
<feature type="coiled-coil region" evidence="1">
    <location>
        <begin position="86"/>
        <end position="113"/>
    </location>
</feature>